<proteinExistence type="predicted"/>
<dbReference type="PANTHER" id="PTHR32060:SF30">
    <property type="entry name" value="CARBOXY-TERMINAL PROCESSING PROTEASE CTPA"/>
    <property type="match status" value="1"/>
</dbReference>
<dbReference type="InterPro" id="IPR005151">
    <property type="entry name" value="Tail-specific_protease"/>
</dbReference>
<feature type="signal peptide" evidence="1">
    <location>
        <begin position="1"/>
        <end position="20"/>
    </location>
</feature>
<name>A0ABX7BPN8_9CAUL</name>
<evidence type="ECO:0000313" key="4">
    <source>
        <dbReference type="Proteomes" id="UP000595448"/>
    </source>
</evidence>
<evidence type="ECO:0000313" key="3">
    <source>
        <dbReference type="EMBL" id="QQQ19535.1"/>
    </source>
</evidence>
<evidence type="ECO:0000256" key="1">
    <source>
        <dbReference type="SAM" id="SignalP"/>
    </source>
</evidence>
<keyword evidence="4" id="KW-1185">Reference proteome</keyword>
<dbReference type="SUPFAM" id="SSF52096">
    <property type="entry name" value="ClpP/crotonase"/>
    <property type="match status" value="1"/>
</dbReference>
<accession>A0ABX7BPN8</accession>
<dbReference type="Pfam" id="PF14684">
    <property type="entry name" value="Tricorn_C1"/>
    <property type="match status" value="1"/>
</dbReference>
<feature type="chain" id="PRO_5046326818" evidence="1">
    <location>
        <begin position="21"/>
        <end position="409"/>
    </location>
</feature>
<dbReference type="PANTHER" id="PTHR32060">
    <property type="entry name" value="TAIL-SPECIFIC PROTEASE"/>
    <property type="match status" value="1"/>
</dbReference>
<dbReference type="InterPro" id="IPR036034">
    <property type="entry name" value="PDZ_sf"/>
</dbReference>
<feature type="domain" description="Tail specific protease" evidence="2">
    <location>
        <begin position="180"/>
        <end position="384"/>
    </location>
</feature>
<dbReference type="EMBL" id="CP067977">
    <property type="protein sequence ID" value="QQQ19535.1"/>
    <property type="molecule type" value="Genomic_DNA"/>
</dbReference>
<keyword evidence="1" id="KW-0732">Signal</keyword>
<dbReference type="Proteomes" id="UP000595448">
    <property type="component" value="Chromosome"/>
</dbReference>
<dbReference type="InterPro" id="IPR028204">
    <property type="entry name" value="Tricorn_C1"/>
</dbReference>
<dbReference type="SMART" id="SM00245">
    <property type="entry name" value="TSPc"/>
    <property type="match status" value="1"/>
</dbReference>
<organism evidence="3 4">
    <name type="scientific">Brevundimonas vitisensis</name>
    <dbReference type="NCBI Taxonomy" id="2800818"/>
    <lineage>
        <taxon>Bacteria</taxon>
        <taxon>Pseudomonadati</taxon>
        <taxon>Pseudomonadota</taxon>
        <taxon>Alphaproteobacteria</taxon>
        <taxon>Caulobacterales</taxon>
        <taxon>Caulobacteraceae</taxon>
        <taxon>Brevundimonas</taxon>
    </lineage>
</organism>
<dbReference type="Gene3D" id="2.30.42.10">
    <property type="match status" value="1"/>
</dbReference>
<evidence type="ECO:0000259" key="2">
    <source>
        <dbReference type="SMART" id="SM00245"/>
    </source>
</evidence>
<dbReference type="RefSeq" id="WP_201103886.1">
    <property type="nucleotide sequence ID" value="NZ_CP067977.1"/>
</dbReference>
<gene>
    <name evidence="3" type="ORF">JIP62_05435</name>
</gene>
<reference evidence="3 4" key="1">
    <citation type="submission" date="2021-01" db="EMBL/GenBank/DDBJ databases">
        <title>Brevundimonas vitis sp. nov., an bacterium isolated from grape (Vitis vinifera).</title>
        <authorList>
            <person name="Jiang L."/>
            <person name="Lee J."/>
        </authorList>
    </citation>
    <scope>NUCLEOTIDE SEQUENCE [LARGE SCALE GENOMIC DNA]</scope>
    <source>
        <strain evidence="3 4">GRTSA-9</strain>
    </source>
</reference>
<dbReference type="Pfam" id="PF03572">
    <property type="entry name" value="Peptidase_S41"/>
    <property type="match status" value="1"/>
</dbReference>
<sequence>MRFRPCLLALLALTFGTSVAAPSGAWVPSAVGVSAEQAEPDRERARTNQRVFDKVWNEVRRAYYDPTLHGVDWDAARDTYRPQALAATNDRELYDVLNRMLDLLDDAHASASPPAVARRQDGLRTRRAVVGMTMTRGDDGIYNVERVRPGSPAEAAGIRLGWRIRIDDGGWTPEQDIVEGQPISVLAIDDTGAERTLTLVPTVMEPTPAFVADRSRAGVVVLRIEGFEAGLGRWMGEQLTDLPPETDVVVDLRGNSGGLLIEAEAVLSCFLPGGQTWAYRISRGGRRAILRTETPCGTLGAPVANDVAILVGPTSRSAAELTPAALQEAGRAVVIGERTAGSVLISQDTALPDGGRLTLSRSDFITGSGVRLEKTGVEPDLIVPTTVEDRLAGRDPALDRAVAILDGDL</sequence>
<dbReference type="InterPro" id="IPR029045">
    <property type="entry name" value="ClpP/crotonase-like_dom_sf"/>
</dbReference>
<protein>
    <submittedName>
        <fullName evidence="3">Peptidase S41</fullName>
    </submittedName>
</protein>
<dbReference type="CDD" id="cd07562">
    <property type="entry name" value="Peptidase_S41_TRI"/>
    <property type="match status" value="1"/>
</dbReference>
<dbReference type="Gene3D" id="3.30.750.44">
    <property type="match status" value="1"/>
</dbReference>
<dbReference type="Gene3D" id="3.90.226.10">
    <property type="entry name" value="2-enoyl-CoA Hydratase, Chain A, domain 1"/>
    <property type="match status" value="1"/>
</dbReference>